<sequence length="116" mass="13011">MTTRVVHYKRCVESDAGLILSCFHHPPQKPPSINLQHGATSKIMAEPTERTSVAAAHFKQVLNALWTSSGYRPDYRYWVLENSEIDLGNCILEPLRPVIGSCGHRKALLQCRVIQG</sequence>
<organism evidence="1 2">
    <name type="scientific">Elysia crispata</name>
    <name type="common">lettuce slug</name>
    <dbReference type="NCBI Taxonomy" id="231223"/>
    <lineage>
        <taxon>Eukaryota</taxon>
        <taxon>Metazoa</taxon>
        <taxon>Spiralia</taxon>
        <taxon>Lophotrochozoa</taxon>
        <taxon>Mollusca</taxon>
        <taxon>Gastropoda</taxon>
        <taxon>Heterobranchia</taxon>
        <taxon>Euthyneura</taxon>
        <taxon>Panpulmonata</taxon>
        <taxon>Sacoglossa</taxon>
        <taxon>Placobranchoidea</taxon>
        <taxon>Plakobranchidae</taxon>
        <taxon>Elysia</taxon>
    </lineage>
</organism>
<evidence type="ECO:0000313" key="2">
    <source>
        <dbReference type="Proteomes" id="UP001283361"/>
    </source>
</evidence>
<keyword evidence="2" id="KW-1185">Reference proteome</keyword>
<dbReference type="AlphaFoldDB" id="A0AAE0ZLP6"/>
<protein>
    <submittedName>
        <fullName evidence="1">Uncharacterized protein</fullName>
    </submittedName>
</protein>
<comment type="caution">
    <text evidence="1">The sequence shown here is derived from an EMBL/GenBank/DDBJ whole genome shotgun (WGS) entry which is preliminary data.</text>
</comment>
<accession>A0AAE0ZLP6</accession>
<dbReference type="EMBL" id="JAWDGP010003727">
    <property type="protein sequence ID" value="KAK3771520.1"/>
    <property type="molecule type" value="Genomic_DNA"/>
</dbReference>
<name>A0AAE0ZLP6_9GAST</name>
<evidence type="ECO:0000313" key="1">
    <source>
        <dbReference type="EMBL" id="KAK3771520.1"/>
    </source>
</evidence>
<proteinExistence type="predicted"/>
<gene>
    <name evidence="1" type="ORF">RRG08_064349</name>
</gene>
<dbReference type="Proteomes" id="UP001283361">
    <property type="component" value="Unassembled WGS sequence"/>
</dbReference>
<reference evidence="1" key="1">
    <citation type="journal article" date="2023" name="G3 (Bethesda)">
        <title>A reference genome for the long-term kleptoplast-retaining sea slug Elysia crispata morphotype clarki.</title>
        <authorList>
            <person name="Eastman K.E."/>
            <person name="Pendleton A.L."/>
            <person name="Shaikh M.A."/>
            <person name="Suttiyut T."/>
            <person name="Ogas R."/>
            <person name="Tomko P."/>
            <person name="Gavelis G."/>
            <person name="Widhalm J.R."/>
            <person name="Wisecaver J.H."/>
        </authorList>
    </citation>
    <scope>NUCLEOTIDE SEQUENCE</scope>
    <source>
        <strain evidence="1">ECLA1</strain>
    </source>
</reference>